<keyword evidence="4" id="KW-1185">Reference proteome</keyword>
<dbReference type="Proteomes" id="UP000075359">
    <property type="component" value="Unassembled WGS sequence"/>
</dbReference>
<keyword evidence="2" id="KW-0342">GTP-binding</keyword>
<dbReference type="STRING" id="1630136.AS592_03770"/>
<dbReference type="Gene3D" id="3.30.1330.20">
    <property type="entry name" value="Tubulin/FtsZ, C-terminal domain"/>
    <property type="match status" value="1"/>
</dbReference>
<reference evidence="3 4" key="1">
    <citation type="submission" date="2015-11" db="EMBL/GenBank/DDBJ databases">
        <title>Draft genome of Sulfurovum riftiae 1812E, a member of the Epsilonproteobacteria isolated from the tube of the deep-sea hydrothermal vent tubewom Riftia pachyptila.</title>
        <authorList>
            <person name="Vetriani C."/>
            <person name="Giovannelli D."/>
        </authorList>
    </citation>
    <scope>NUCLEOTIDE SEQUENCE [LARGE SCALE GENOMIC DNA]</scope>
    <source>
        <strain evidence="3 4">1812E</strain>
    </source>
</reference>
<dbReference type="AlphaFoldDB" id="A0A151CHU9"/>
<dbReference type="GO" id="GO:0005525">
    <property type="term" value="F:GTP binding"/>
    <property type="evidence" value="ECO:0007669"/>
    <property type="project" value="UniProtKB-KW"/>
</dbReference>
<dbReference type="OrthoDB" id="1438245at2"/>
<comment type="caution">
    <text evidence="3">The sequence shown here is derived from an EMBL/GenBank/DDBJ whole genome shotgun (WGS) entry which is preliminary data.</text>
</comment>
<sequence>MGIPEKSTVNGKLQYKNRWHKVLNAPLSDEIMHKLETYQGDKKWIDPTAPWKTMPLVWKMEEGKLYLVKLYIDGLLEELTGSDRVFASWVNELKLFVEDKTICRTYEPKEDYVEERIIQLLHFDKGIFLQEEMQTELSASPEKKDNMDTYPVYTTVHMDSNDLLIYMEDNIQSNQDQLLPILSDLIDQMIDEDDDICLDRSDLKNVLQKGDTCIFVSAKGRDIDEIVGALISSVTDENLLNPKGCLMHLTMSKKYPRRSITKIIEEIDEGLKFNFEPLEPDMKEPFYVGTRIVHGLADDEVAIKMLVSI</sequence>
<evidence type="ECO:0000313" key="3">
    <source>
        <dbReference type="EMBL" id="KYJ87091.1"/>
    </source>
</evidence>
<evidence type="ECO:0000256" key="2">
    <source>
        <dbReference type="ARBA" id="ARBA00023134"/>
    </source>
</evidence>
<dbReference type="InterPro" id="IPR037103">
    <property type="entry name" value="Tubulin/FtsZ-like_C"/>
</dbReference>
<evidence type="ECO:0000256" key="1">
    <source>
        <dbReference type="ARBA" id="ARBA00022741"/>
    </source>
</evidence>
<dbReference type="InterPro" id="IPR008280">
    <property type="entry name" value="Tub_FtsZ_C"/>
</dbReference>
<evidence type="ECO:0000313" key="4">
    <source>
        <dbReference type="Proteomes" id="UP000075359"/>
    </source>
</evidence>
<name>A0A151CHU9_9BACT</name>
<accession>A0A151CHU9</accession>
<dbReference type="SUPFAM" id="SSF55307">
    <property type="entry name" value="Tubulin C-terminal domain-like"/>
    <property type="match status" value="1"/>
</dbReference>
<dbReference type="EMBL" id="LNKT01000005">
    <property type="protein sequence ID" value="KYJ87091.1"/>
    <property type="molecule type" value="Genomic_DNA"/>
</dbReference>
<protein>
    <submittedName>
        <fullName evidence="3">Uncharacterized protein</fullName>
    </submittedName>
</protein>
<organism evidence="3 4">
    <name type="scientific">Sulfurovum riftiae</name>
    <dbReference type="NCBI Taxonomy" id="1630136"/>
    <lineage>
        <taxon>Bacteria</taxon>
        <taxon>Pseudomonadati</taxon>
        <taxon>Campylobacterota</taxon>
        <taxon>Epsilonproteobacteria</taxon>
        <taxon>Campylobacterales</taxon>
        <taxon>Sulfurovaceae</taxon>
        <taxon>Sulfurovum</taxon>
    </lineage>
</organism>
<gene>
    <name evidence="3" type="ORF">AS592_03770</name>
</gene>
<dbReference type="RefSeq" id="WP_067329368.1">
    <property type="nucleotide sequence ID" value="NZ_LNKT01000005.1"/>
</dbReference>
<proteinExistence type="predicted"/>
<keyword evidence="1" id="KW-0547">Nucleotide-binding</keyword>